<keyword evidence="2" id="KW-0436">Ligase</keyword>
<dbReference type="OrthoDB" id="1100198at2"/>
<feature type="transmembrane region" description="Helical" evidence="1">
    <location>
        <begin position="317"/>
        <end position="339"/>
    </location>
</feature>
<evidence type="ECO:0000313" key="4">
    <source>
        <dbReference type="Proteomes" id="UP000278164"/>
    </source>
</evidence>
<dbReference type="Proteomes" id="UP000310032">
    <property type="component" value="Unassembled WGS sequence"/>
</dbReference>
<sequence>MIQYLINKHFFNLLILTLTFGILLYDAIGFDYTDEICALFLFILFSIYLFSTSDWNFNKGFLTTIGIFLFYFCYSLYIGSNTKTAIISDMLIQIKPYLAFFCVYSMMPRFSDSQKNIMKSICLIFWLLLLSIGLGTIVKPRILFNLMGHPTYYAAAVICVSFCYLYCSKFTNLEKITFIALLSIGLISSRSKFYGFFALTAFITFYFSNIKQFKLDAKNITILLFMIIAILFVAKEKIYFYFYQTLTSEVDKDMIARYVLYTTAPQILIDYFPFGSGFASFGTFSSGVYYSNIYSKYGIDGVWGMSKDFYNYIADTYYPSLAQFGIVGIILYITFWVYILTKAIKFHKKTYNMKCLSMVLMIIGFFIIEGTTDSTFTTHRGFFVLMLLGLILSDLKNGVTDEIHPNTKELQDENTSDK</sequence>
<name>A0A3L7ZWH4_PARDI</name>
<feature type="transmembrane region" description="Helical" evidence="1">
    <location>
        <begin position="117"/>
        <end position="138"/>
    </location>
</feature>
<gene>
    <name evidence="2" type="ORF">D7V78_01970</name>
    <name evidence="3" type="ORF">E5342_00280</name>
</gene>
<reference evidence="2 4" key="1">
    <citation type="submission" date="2018-09" db="EMBL/GenBank/DDBJ databases">
        <title>Murine metabolic-syndrome-specific gut microbial biobank.</title>
        <authorList>
            <person name="Liu C."/>
        </authorList>
    </citation>
    <scope>NUCLEOTIDE SEQUENCE [LARGE SCALE GENOMIC DNA]</scope>
    <source>
        <strain evidence="2 4">8-P5</strain>
    </source>
</reference>
<feature type="transmembrane region" description="Helical" evidence="1">
    <location>
        <begin position="36"/>
        <end position="53"/>
    </location>
</feature>
<keyword evidence="1" id="KW-0472">Membrane</keyword>
<dbReference type="AlphaFoldDB" id="A0A3L7ZWH4"/>
<keyword evidence="1" id="KW-1133">Transmembrane helix</keyword>
<dbReference type="PANTHER" id="PTHR37422:SF13">
    <property type="entry name" value="LIPOPOLYSACCHARIDE BIOSYNTHESIS PROTEIN PA4999-RELATED"/>
    <property type="match status" value="1"/>
</dbReference>
<feature type="transmembrane region" description="Helical" evidence="1">
    <location>
        <begin position="150"/>
        <end position="167"/>
    </location>
</feature>
<proteinExistence type="predicted"/>
<evidence type="ECO:0000256" key="1">
    <source>
        <dbReference type="SAM" id="Phobius"/>
    </source>
</evidence>
<feature type="transmembrane region" description="Helical" evidence="1">
    <location>
        <begin position="380"/>
        <end position="399"/>
    </location>
</feature>
<feature type="transmembrane region" description="Helical" evidence="1">
    <location>
        <begin position="179"/>
        <end position="205"/>
    </location>
</feature>
<evidence type="ECO:0000313" key="3">
    <source>
        <dbReference type="EMBL" id="TGY63827.1"/>
    </source>
</evidence>
<dbReference type="PANTHER" id="PTHR37422">
    <property type="entry name" value="TEICHURONIC ACID BIOSYNTHESIS PROTEIN TUAE"/>
    <property type="match status" value="1"/>
</dbReference>
<dbReference type="EMBL" id="RAYI01000001">
    <property type="protein sequence ID" value="RLT75297.1"/>
    <property type="molecule type" value="Genomic_DNA"/>
</dbReference>
<feature type="transmembrane region" description="Helical" evidence="1">
    <location>
        <begin position="12"/>
        <end position="30"/>
    </location>
</feature>
<accession>A0A3L7ZWH4</accession>
<protein>
    <submittedName>
        <fullName evidence="2">O-antigen ligase domain-containing protein</fullName>
    </submittedName>
</protein>
<keyword evidence="1" id="KW-0812">Transmembrane</keyword>
<feature type="transmembrane region" description="Helical" evidence="1">
    <location>
        <begin position="351"/>
        <end position="368"/>
    </location>
</feature>
<comment type="caution">
    <text evidence="2">The sequence shown here is derived from an EMBL/GenBank/DDBJ whole genome shotgun (WGS) entry which is preliminary data.</text>
</comment>
<feature type="transmembrane region" description="Helical" evidence="1">
    <location>
        <begin position="60"/>
        <end position="79"/>
    </location>
</feature>
<dbReference type="InterPro" id="IPR051533">
    <property type="entry name" value="WaaL-like"/>
</dbReference>
<dbReference type="EMBL" id="SRYM01000001">
    <property type="protein sequence ID" value="TGY63827.1"/>
    <property type="molecule type" value="Genomic_DNA"/>
</dbReference>
<organism evidence="2 4">
    <name type="scientific">Parabacteroides distasonis</name>
    <dbReference type="NCBI Taxonomy" id="823"/>
    <lineage>
        <taxon>Bacteria</taxon>
        <taxon>Pseudomonadati</taxon>
        <taxon>Bacteroidota</taxon>
        <taxon>Bacteroidia</taxon>
        <taxon>Bacteroidales</taxon>
        <taxon>Tannerellaceae</taxon>
        <taxon>Parabacteroides</taxon>
    </lineage>
</organism>
<evidence type="ECO:0000313" key="5">
    <source>
        <dbReference type="Proteomes" id="UP000310032"/>
    </source>
</evidence>
<dbReference type="Proteomes" id="UP000278164">
    <property type="component" value="Unassembled WGS sequence"/>
</dbReference>
<feature type="transmembrane region" description="Helical" evidence="1">
    <location>
        <begin position="217"/>
        <end position="234"/>
    </location>
</feature>
<dbReference type="GO" id="GO:0016874">
    <property type="term" value="F:ligase activity"/>
    <property type="evidence" value="ECO:0007669"/>
    <property type="project" value="UniProtKB-KW"/>
</dbReference>
<evidence type="ECO:0000313" key="2">
    <source>
        <dbReference type="EMBL" id="RLT75297.1"/>
    </source>
</evidence>
<reference evidence="3 5" key="2">
    <citation type="submission" date="2019-04" db="EMBL/GenBank/DDBJ databases">
        <title>Microbes associate with the intestines of laboratory mice.</title>
        <authorList>
            <person name="Navarre W."/>
            <person name="Wong E."/>
            <person name="Huang K."/>
            <person name="Tropini C."/>
            <person name="Ng K."/>
            <person name="Yu B."/>
        </authorList>
    </citation>
    <scope>NUCLEOTIDE SEQUENCE [LARGE SCALE GENOMIC DNA]</scope>
    <source>
        <strain evidence="3 5">NM39_I3</strain>
    </source>
</reference>